<keyword evidence="3" id="KW-1185">Reference proteome</keyword>
<proteinExistence type="predicted"/>
<reference evidence="2 3" key="1">
    <citation type="journal article" date="2011" name="J. Bacteriol.">
        <title>Genome sequence of the algicidal bacterium Kordia algicida OT-1.</title>
        <authorList>
            <person name="Lee H.S."/>
            <person name="Kang S.G."/>
            <person name="Kwon K.K."/>
            <person name="Lee J.H."/>
            <person name="Kim S.J."/>
        </authorList>
    </citation>
    <scope>NUCLEOTIDE SEQUENCE [LARGE SCALE GENOMIC DNA]</scope>
    <source>
        <strain evidence="2 3">OT-1</strain>
    </source>
</reference>
<accession>A9DTG1</accession>
<protein>
    <submittedName>
        <fullName evidence="2">Acetyltransferase</fullName>
    </submittedName>
</protein>
<evidence type="ECO:0000313" key="2">
    <source>
        <dbReference type="EMBL" id="EDP97069.1"/>
    </source>
</evidence>
<dbReference type="PROSITE" id="PS51186">
    <property type="entry name" value="GNAT"/>
    <property type="match status" value="1"/>
</dbReference>
<dbReference type="GO" id="GO:1990189">
    <property type="term" value="F:protein N-terminal-serine acetyltransferase activity"/>
    <property type="evidence" value="ECO:0007669"/>
    <property type="project" value="TreeGrafter"/>
</dbReference>
<dbReference type="SUPFAM" id="SSF55729">
    <property type="entry name" value="Acyl-CoA N-acyltransferases (Nat)"/>
    <property type="match status" value="1"/>
</dbReference>
<dbReference type="InterPro" id="IPR016181">
    <property type="entry name" value="Acyl_CoA_acyltransferase"/>
</dbReference>
<evidence type="ECO:0000259" key="1">
    <source>
        <dbReference type="PROSITE" id="PS51186"/>
    </source>
</evidence>
<dbReference type="InterPro" id="IPR051908">
    <property type="entry name" value="Ribosomal_N-acetyltransferase"/>
</dbReference>
<keyword evidence="2" id="KW-0808">Transferase</keyword>
<dbReference type="Proteomes" id="UP000002945">
    <property type="component" value="Unassembled WGS sequence"/>
</dbReference>
<dbReference type="PANTHER" id="PTHR43441:SF11">
    <property type="entry name" value="RIBOSOMAL-PROTEIN-SERINE ACETYLTRANSFERASE"/>
    <property type="match status" value="1"/>
</dbReference>
<organism evidence="2 3">
    <name type="scientific">Kordia algicida OT-1</name>
    <dbReference type="NCBI Taxonomy" id="391587"/>
    <lineage>
        <taxon>Bacteria</taxon>
        <taxon>Pseudomonadati</taxon>
        <taxon>Bacteroidota</taxon>
        <taxon>Flavobacteriia</taxon>
        <taxon>Flavobacteriales</taxon>
        <taxon>Flavobacteriaceae</taxon>
        <taxon>Kordia</taxon>
    </lineage>
</organism>
<dbReference type="Pfam" id="PF13302">
    <property type="entry name" value="Acetyltransf_3"/>
    <property type="match status" value="1"/>
</dbReference>
<dbReference type="Gene3D" id="3.40.630.30">
    <property type="match status" value="1"/>
</dbReference>
<dbReference type="EMBL" id="ABIB01000003">
    <property type="protein sequence ID" value="EDP97069.1"/>
    <property type="molecule type" value="Genomic_DNA"/>
</dbReference>
<dbReference type="OrthoDB" id="883856at2"/>
<dbReference type="AlphaFoldDB" id="A9DTG1"/>
<dbReference type="InterPro" id="IPR000182">
    <property type="entry name" value="GNAT_dom"/>
</dbReference>
<dbReference type="STRING" id="391587.KAOT1_17938"/>
<name>A9DTG1_9FLAO</name>
<feature type="domain" description="N-acetyltransferase" evidence="1">
    <location>
        <begin position="19"/>
        <end position="171"/>
    </location>
</feature>
<gene>
    <name evidence="2" type="ORF">KAOT1_17938</name>
</gene>
<evidence type="ECO:0000313" key="3">
    <source>
        <dbReference type="Proteomes" id="UP000002945"/>
    </source>
</evidence>
<dbReference type="GO" id="GO:0008999">
    <property type="term" value="F:protein-N-terminal-alanine acetyltransferase activity"/>
    <property type="evidence" value="ECO:0007669"/>
    <property type="project" value="TreeGrafter"/>
</dbReference>
<dbReference type="HOGENOM" id="CLU_013985_3_0_10"/>
<dbReference type="PANTHER" id="PTHR43441">
    <property type="entry name" value="RIBOSOMAL-PROTEIN-SERINE ACETYLTRANSFERASE"/>
    <property type="match status" value="1"/>
</dbReference>
<dbReference type="RefSeq" id="WP_007096122.1">
    <property type="nucleotide sequence ID" value="NZ_CP142125.1"/>
</dbReference>
<comment type="caution">
    <text evidence="2">The sequence shown here is derived from an EMBL/GenBank/DDBJ whole genome shotgun (WGS) entry which is preliminary data.</text>
</comment>
<sequence>MHSSFFIALLAPKDKNSLFELIQANAKRLHQYFPITAKENCSLVATEIYIATKMREASAKENYTFKIVENTTQLPIGLLIIKKIDWQEKVCEFAYFIDENHEGKGIISKGMTQLIAYCKEELHLKKAVLRNGEDNPSSLRIAEKFNFTLTKRIKDGHEDFHGNIMDVLHFERLL</sequence>
<dbReference type="GO" id="GO:0005737">
    <property type="term" value="C:cytoplasm"/>
    <property type="evidence" value="ECO:0007669"/>
    <property type="project" value="TreeGrafter"/>
</dbReference>
<dbReference type="eggNOG" id="COG1670">
    <property type="taxonomic scope" value="Bacteria"/>
</dbReference>